<organism evidence="8 9">
    <name type="scientific">Paeniglutamicibacter cryotolerans</name>
    <dbReference type="NCBI Taxonomy" id="670079"/>
    <lineage>
        <taxon>Bacteria</taxon>
        <taxon>Bacillati</taxon>
        <taxon>Actinomycetota</taxon>
        <taxon>Actinomycetes</taxon>
        <taxon>Micrococcales</taxon>
        <taxon>Micrococcaceae</taxon>
        <taxon>Paeniglutamicibacter</taxon>
    </lineage>
</organism>
<evidence type="ECO:0000256" key="6">
    <source>
        <dbReference type="SAM" id="Phobius"/>
    </source>
</evidence>
<evidence type="ECO:0000313" key="9">
    <source>
        <dbReference type="Proteomes" id="UP000523000"/>
    </source>
</evidence>
<dbReference type="InterPro" id="IPR051211">
    <property type="entry name" value="PG_lysyltransferase"/>
</dbReference>
<evidence type="ECO:0000256" key="2">
    <source>
        <dbReference type="ARBA" id="ARBA00022475"/>
    </source>
</evidence>
<accession>A0A839QJP0</accession>
<dbReference type="InterPro" id="IPR035952">
    <property type="entry name" value="Rhomboid-like_sf"/>
</dbReference>
<feature type="transmembrane region" description="Helical" evidence="6">
    <location>
        <begin position="21"/>
        <end position="41"/>
    </location>
</feature>
<keyword evidence="4 6" id="KW-1133">Transmembrane helix</keyword>
<feature type="transmembrane region" description="Helical" evidence="6">
    <location>
        <begin position="366"/>
        <end position="385"/>
    </location>
</feature>
<dbReference type="AlphaFoldDB" id="A0A839QJP0"/>
<feature type="transmembrane region" description="Helical" evidence="6">
    <location>
        <begin position="289"/>
        <end position="307"/>
    </location>
</feature>
<name>A0A839QJP0_9MICC</name>
<keyword evidence="3 6" id="KW-0812">Transmembrane</keyword>
<keyword evidence="2" id="KW-1003">Cell membrane</keyword>
<gene>
    <name evidence="8" type="ORF">E9229_000437</name>
</gene>
<feature type="domain" description="Phosphatidylglycerol lysyltransferase C-terminal" evidence="7">
    <location>
        <begin position="509"/>
        <end position="811"/>
    </location>
</feature>
<dbReference type="Proteomes" id="UP000523000">
    <property type="component" value="Unassembled WGS sequence"/>
</dbReference>
<dbReference type="Pfam" id="PF09924">
    <property type="entry name" value="LPG_synthase_C"/>
    <property type="match status" value="1"/>
</dbReference>
<keyword evidence="5 6" id="KW-0472">Membrane</keyword>
<dbReference type="Gene3D" id="1.20.1540.10">
    <property type="entry name" value="Rhomboid-like"/>
    <property type="match status" value="1"/>
</dbReference>
<dbReference type="SUPFAM" id="SSF144091">
    <property type="entry name" value="Rhomboid-like"/>
    <property type="match status" value="1"/>
</dbReference>
<evidence type="ECO:0000259" key="7">
    <source>
        <dbReference type="Pfam" id="PF09924"/>
    </source>
</evidence>
<feature type="transmembrane region" description="Helical" evidence="6">
    <location>
        <begin position="71"/>
        <end position="94"/>
    </location>
</feature>
<dbReference type="GO" id="GO:0005886">
    <property type="term" value="C:plasma membrane"/>
    <property type="evidence" value="ECO:0007669"/>
    <property type="project" value="UniProtKB-SubCell"/>
</dbReference>
<evidence type="ECO:0000256" key="5">
    <source>
        <dbReference type="ARBA" id="ARBA00023136"/>
    </source>
</evidence>
<dbReference type="InterPro" id="IPR024320">
    <property type="entry name" value="LPG_synthase_C"/>
</dbReference>
<keyword evidence="9" id="KW-1185">Reference proteome</keyword>
<comment type="subcellular location">
    <subcellularLocation>
        <location evidence="1">Cell membrane</location>
        <topology evidence="1">Multi-pass membrane protein</topology>
    </subcellularLocation>
</comment>
<evidence type="ECO:0000313" key="8">
    <source>
        <dbReference type="EMBL" id="MBB2994246.1"/>
    </source>
</evidence>
<feature type="transmembrane region" description="Helical" evidence="6">
    <location>
        <begin position="319"/>
        <end position="346"/>
    </location>
</feature>
<dbReference type="GO" id="GO:0055091">
    <property type="term" value="P:phospholipid homeostasis"/>
    <property type="evidence" value="ECO:0007669"/>
    <property type="project" value="TreeGrafter"/>
</dbReference>
<reference evidence="8 9" key="1">
    <citation type="submission" date="2020-08" db="EMBL/GenBank/DDBJ databases">
        <title>Sequencing the genomes of 1000 actinobacteria strains.</title>
        <authorList>
            <person name="Klenk H.-P."/>
        </authorList>
    </citation>
    <scope>NUCLEOTIDE SEQUENCE [LARGE SCALE GENOMIC DNA]</scope>
    <source>
        <strain evidence="8 9">DSM 22826</strain>
    </source>
</reference>
<evidence type="ECO:0000256" key="4">
    <source>
        <dbReference type="ARBA" id="ARBA00022989"/>
    </source>
</evidence>
<evidence type="ECO:0000256" key="1">
    <source>
        <dbReference type="ARBA" id="ARBA00004651"/>
    </source>
</evidence>
<comment type="caution">
    <text evidence="8">The sequence shown here is derived from an EMBL/GenBank/DDBJ whole genome shotgun (WGS) entry which is preliminary data.</text>
</comment>
<proteinExistence type="predicted"/>
<protein>
    <submittedName>
        <fullName evidence="8">Lysylphosphatidylglycerol synthetase-like protein (DUF2156 family)</fullName>
    </submittedName>
</protein>
<sequence length="855" mass="92098">MKGLWQMLAGSRSGAVHWRRAPVTAILLAVYWATGILTHAVEGRSAVALRHHLMFSSAQPGGNWLALLQHLFWAGSFAGYVVGTVLLALVGYAVERRMGSLRYLVAVLVTQLVGAFSAVGFVLLIRGSMPDWSRVLAADARVGISVLVCGVAMAGTAGMQVLWRRRIRLGLLAFVLVTVFYGGSLGAVMRLGAVLAGLLIGVLLLGRAPRRFRLMISRREGRVLVAVVLMATAIGPVFAAMSPDAVGPLGVLRYLSTNILDVDPATLSYLCSHPADVNECAAAQLQQRAGLSAVFTAILPSILLVVLSDGLRRGRRFAWWGALVVQGGITALTVIYILGVVVPAWVPHTGLLEGLGDYDFTSYRQAKAVVMPLLVPAGVFIMLLATRRLFTVQAPPHTYLLLARKVVLSGAGISVVYLGAGWVLREGFSPVPGIAQLFASLPDRFLPVVYALDIGPDYVPQSVPAVILYEGVGIVFWTMTSIWLLSTFLRPGHAGHGGDRDRARGMLISGSGGHLSWMSTWDGNSYWFSPEGTGFVAYRVIAGVALTSADPVAPAAEMRSTVDGFIAHCGVNGWTPCFYSVTARVLEAASDYGWSHVKVAEETVLPLGSLVFAGKKFQDIRTALNKAEKAGIQAQWGSYMHQPLAVREQIHEISEEWVAEQEMPEMGFTLGGLAELADPEVRLLIALDRDGTLHGLTSWMPVYAQGEVTGWTLDFMRRRRDGFRPTMEFLIASAALGFQSQGYAFASLSGAPLASAVPVGEVSQGAPGRDVVLERLLEWLGDTLEPVYGFRSLLAFKAKFAPQYVPMYMLYPDSASLPAIGSAVTRAYLGEVSVGQSMGVLRKLMRRRERADSGA</sequence>
<feature type="transmembrane region" description="Helical" evidence="6">
    <location>
        <begin position="406"/>
        <end position="424"/>
    </location>
</feature>
<dbReference type="GO" id="GO:0016755">
    <property type="term" value="F:aminoacyltransferase activity"/>
    <property type="evidence" value="ECO:0007669"/>
    <property type="project" value="TreeGrafter"/>
</dbReference>
<feature type="transmembrane region" description="Helical" evidence="6">
    <location>
        <begin position="169"/>
        <end position="185"/>
    </location>
</feature>
<feature type="transmembrane region" description="Helical" evidence="6">
    <location>
        <begin position="191"/>
        <end position="209"/>
    </location>
</feature>
<evidence type="ECO:0000256" key="3">
    <source>
        <dbReference type="ARBA" id="ARBA00022692"/>
    </source>
</evidence>
<dbReference type="EMBL" id="JACHVS010000001">
    <property type="protein sequence ID" value="MBB2994246.1"/>
    <property type="molecule type" value="Genomic_DNA"/>
</dbReference>
<dbReference type="PANTHER" id="PTHR34697:SF2">
    <property type="entry name" value="PHOSPHATIDYLGLYCEROL LYSYLTRANSFERASE"/>
    <property type="match status" value="1"/>
</dbReference>
<dbReference type="PANTHER" id="PTHR34697">
    <property type="entry name" value="PHOSPHATIDYLGLYCEROL LYSYLTRANSFERASE"/>
    <property type="match status" value="1"/>
</dbReference>
<feature type="transmembrane region" description="Helical" evidence="6">
    <location>
        <begin position="221"/>
        <end position="241"/>
    </location>
</feature>
<feature type="transmembrane region" description="Helical" evidence="6">
    <location>
        <begin position="144"/>
        <end position="162"/>
    </location>
</feature>
<feature type="transmembrane region" description="Helical" evidence="6">
    <location>
        <begin position="101"/>
        <end position="124"/>
    </location>
</feature>